<dbReference type="SMART" id="SM00248">
    <property type="entry name" value="ANK"/>
    <property type="match status" value="3"/>
</dbReference>
<sequence length="256" mass="29927">MIRLLNKDVFHNKEDNILKTAIINNSTFVILNLLRFIVTYKQANSFKLPELFQLSLNQPIKNEQIGLCLLEKIVSLYPSDSIEKNVLLIAAIQANSLNIARRLLIFGANPNYIDGTNTSFLYYVLETENSDLLQLLIDHYNINVNEIYREENIIFHAISKNNSELSSILIEGGTNINCKNVKNEFLIEAYINKGWFIHVKHILEKGFDQLYNDDLLFLRMCKSALNRRSTIIFHLIMTNYFATKIARWWRRIKRKL</sequence>
<organism evidence="1">
    <name type="scientific">viral metagenome</name>
    <dbReference type="NCBI Taxonomy" id="1070528"/>
    <lineage>
        <taxon>unclassified sequences</taxon>
        <taxon>metagenomes</taxon>
        <taxon>organismal metagenomes</taxon>
    </lineage>
</organism>
<dbReference type="SUPFAM" id="SSF48403">
    <property type="entry name" value="Ankyrin repeat"/>
    <property type="match status" value="1"/>
</dbReference>
<dbReference type="Gene3D" id="1.25.40.20">
    <property type="entry name" value="Ankyrin repeat-containing domain"/>
    <property type="match status" value="1"/>
</dbReference>
<protein>
    <submittedName>
        <fullName evidence="1">Uncharacterized protein</fullName>
    </submittedName>
</protein>
<dbReference type="Pfam" id="PF12796">
    <property type="entry name" value="Ank_2"/>
    <property type="match status" value="1"/>
</dbReference>
<dbReference type="InterPro" id="IPR036770">
    <property type="entry name" value="Ankyrin_rpt-contain_sf"/>
</dbReference>
<dbReference type="AlphaFoldDB" id="A0A6C0BRY8"/>
<name>A0A6C0BRY8_9ZZZZ</name>
<dbReference type="EMBL" id="MN739217">
    <property type="protein sequence ID" value="QHS94158.1"/>
    <property type="molecule type" value="Genomic_DNA"/>
</dbReference>
<accession>A0A6C0BRY8</accession>
<proteinExistence type="predicted"/>
<evidence type="ECO:0000313" key="1">
    <source>
        <dbReference type="EMBL" id="QHS94158.1"/>
    </source>
</evidence>
<dbReference type="InterPro" id="IPR002110">
    <property type="entry name" value="Ankyrin_rpt"/>
</dbReference>
<reference evidence="1" key="1">
    <citation type="journal article" date="2020" name="Nature">
        <title>Giant virus diversity and host interactions through global metagenomics.</title>
        <authorList>
            <person name="Schulz F."/>
            <person name="Roux S."/>
            <person name="Paez-Espino D."/>
            <person name="Jungbluth S."/>
            <person name="Walsh D.A."/>
            <person name="Denef V.J."/>
            <person name="McMahon K.D."/>
            <person name="Konstantinidis K.T."/>
            <person name="Eloe-Fadrosh E.A."/>
            <person name="Kyrpides N.C."/>
            <person name="Woyke T."/>
        </authorList>
    </citation>
    <scope>NUCLEOTIDE SEQUENCE</scope>
    <source>
        <strain evidence="1">GVMAG-M-3300018416-26</strain>
    </source>
</reference>